<protein>
    <submittedName>
        <fullName evidence="1">Uncharacterized protein</fullName>
    </submittedName>
</protein>
<keyword evidence="1" id="KW-0614">Plasmid</keyword>
<evidence type="ECO:0000313" key="1">
    <source>
        <dbReference type="EMBL" id="WQD81266.1"/>
    </source>
</evidence>
<name>A0ABZ0WVA0_9BURK</name>
<dbReference type="RefSeq" id="WP_114815202.1">
    <property type="nucleotide sequence ID" value="NZ_CP139966.1"/>
</dbReference>
<proteinExistence type="predicted"/>
<evidence type="ECO:0000313" key="2">
    <source>
        <dbReference type="Proteomes" id="UP001325479"/>
    </source>
</evidence>
<dbReference type="Proteomes" id="UP001325479">
    <property type="component" value="Plasmid unnamed"/>
</dbReference>
<geneLocation type="plasmid" evidence="1 2">
    <name>unnamed</name>
</geneLocation>
<keyword evidence="2" id="KW-1185">Reference proteome</keyword>
<accession>A0ABZ0WVA0</accession>
<organism evidence="1 2">
    <name type="scientific">Paraburkholderia kururiensis</name>
    <dbReference type="NCBI Taxonomy" id="984307"/>
    <lineage>
        <taxon>Bacteria</taxon>
        <taxon>Pseudomonadati</taxon>
        <taxon>Pseudomonadota</taxon>
        <taxon>Betaproteobacteria</taxon>
        <taxon>Burkholderiales</taxon>
        <taxon>Burkholderiaceae</taxon>
        <taxon>Paraburkholderia</taxon>
    </lineage>
</organism>
<dbReference type="EMBL" id="CP139966">
    <property type="protein sequence ID" value="WQD81266.1"/>
    <property type="molecule type" value="Genomic_DNA"/>
</dbReference>
<sequence>MQFGIGSCSRNAARYAAFDLKESITMKKTLFAVLAGLTIASASHAATQPDTPLHDGQALAECFTGYPDLSNQDQAETTRALVQSLVAHVGRDAYIRIDARSQRDADTFNAWLKETGFKGRMFNGSVSGALANGDAMQDLRIFVAAGKGMEQPYSVTVPASFVQETYEANMPIFAPLDRGHVIVMYALPYPAQMDAAALGKVRLMVDGFRDQLGDSVDIMAHTRSAADAKTVEQIFADAKLPQGNPAYGGYAVAEPKLVNLQFRVTGTVGAAH</sequence>
<gene>
    <name evidence="1" type="ORF">U0042_29785</name>
</gene>
<reference evidence="1 2" key="1">
    <citation type="submission" date="2023-12" db="EMBL/GenBank/DDBJ databases">
        <title>Genome sequencing and assembly of bacterial species from a model synthetic community.</title>
        <authorList>
            <person name="Hogle S.L."/>
        </authorList>
    </citation>
    <scope>NUCLEOTIDE SEQUENCE [LARGE SCALE GENOMIC DNA]</scope>
    <source>
        <strain evidence="1 2">HAMBI 2494</strain>
        <plasmid evidence="1 2">unnamed</plasmid>
    </source>
</reference>